<comment type="caution">
    <text evidence="1">The sequence shown here is derived from an EMBL/GenBank/DDBJ whole genome shotgun (WGS) entry which is preliminary data.</text>
</comment>
<dbReference type="InterPro" id="IPR036047">
    <property type="entry name" value="F-box-like_dom_sf"/>
</dbReference>
<dbReference type="AlphaFoldDB" id="A0A0W0FNE0"/>
<name>A0A0W0FNE0_MONRR</name>
<reference evidence="1 2" key="1">
    <citation type="submission" date="2015-12" db="EMBL/GenBank/DDBJ databases">
        <title>Draft genome sequence of Moniliophthora roreri, the causal agent of frosty pod rot of cacao.</title>
        <authorList>
            <person name="Aime M.C."/>
            <person name="Diaz-Valderrama J.R."/>
            <person name="Kijpornyongpan T."/>
            <person name="Phillips-Mora W."/>
        </authorList>
    </citation>
    <scope>NUCLEOTIDE SEQUENCE [LARGE SCALE GENOMIC DNA]</scope>
    <source>
        <strain evidence="1 2">MCA 2952</strain>
    </source>
</reference>
<dbReference type="EMBL" id="LATX01001806">
    <property type="protein sequence ID" value="KTB37868.1"/>
    <property type="molecule type" value="Genomic_DNA"/>
</dbReference>
<gene>
    <name evidence="1" type="ORF">WG66_9545</name>
</gene>
<evidence type="ECO:0000313" key="1">
    <source>
        <dbReference type="EMBL" id="KTB37868.1"/>
    </source>
</evidence>
<evidence type="ECO:0000313" key="2">
    <source>
        <dbReference type="Proteomes" id="UP000054988"/>
    </source>
</evidence>
<dbReference type="Proteomes" id="UP000054988">
    <property type="component" value="Unassembled WGS sequence"/>
</dbReference>
<accession>A0A0W0FNE0</accession>
<protein>
    <submittedName>
        <fullName evidence="1">Uncharacterized protein</fullName>
    </submittedName>
</protein>
<proteinExistence type="predicted"/>
<organism evidence="1 2">
    <name type="scientific">Moniliophthora roreri</name>
    <name type="common">Frosty pod rot fungus</name>
    <name type="synonym">Monilia roreri</name>
    <dbReference type="NCBI Taxonomy" id="221103"/>
    <lineage>
        <taxon>Eukaryota</taxon>
        <taxon>Fungi</taxon>
        <taxon>Dikarya</taxon>
        <taxon>Basidiomycota</taxon>
        <taxon>Agaricomycotina</taxon>
        <taxon>Agaricomycetes</taxon>
        <taxon>Agaricomycetidae</taxon>
        <taxon>Agaricales</taxon>
        <taxon>Marasmiineae</taxon>
        <taxon>Marasmiaceae</taxon>
        <taxon>Moniliophthora</taxon>
    </lineage>
</organism>
<sequence>MPFQIPYLPFEIVSAIFEHHPDLKQVRECSLVCRAWVSFTRAHGFRRIHIRSGAHIGKLFLICEESKLETLSSIKPREVVFTGVPGLGTSWQAQRFMEMFGDSIYTLRLEGRSWERIPRETLEFIQEWFATTRIRRLEIVGCRFPSSDVYAAFVQSFRCLQAFESTKSSYQYQHSHFDFGQPLIDMSGITDLDLGSENWGHPKTFGLFVGCTTVRTLRIRPSTVLRSSASTGEAASIQRILRETGEHLGELDVDVQYWYCPELVTALEERHLFTSLDLTMNTNLRKLRLAVRFGNCNISPVRIDYVLPILKRLVKVPRPTVRGLEVLDLPFMIDYESLDWAAIDRILQHPSFWNLKEVRCTGFICCFTEKDCASGSDCSIPSPDSAPGKLARGLIEKLQARLPRCRDRGILVVRVTYQFLVTPVDEQGLERPKGYVNNLLADSLPNKADERETVAKHHKTQGLVLTMWNWGKRKLS</sequence>
<dbReference type="SUPFAM" id="SSF81383">
    <property type="entry name" value="F-box domain"/>
    <property type="match status" value="1"/>
</dbReference>